<keyword evidence="11" id="KW-0520">NAD</keyword>
<evidence type="ECO:0000256" key="5">
    <source>
        <dbReference type="ARBA" id="ARBA00012011"/>
    </source>
</evidence>
<dbReference type="InterPro" id="IPR017938">
    <property type="entry name" value="Riboflavin_synthase-like_b-brl"/>
</dbReference>
<dbReference type="InterPro" id="IPR039261">
    <property type="entry name" value="FNR_nucleotide-bd"/>
</dbReference>
<feature type="binding site" evidence="15">
    <location>
        <position position="121"/>
    </location>
    <ligand>
        <name>FAD</name>
        <dbReference type="ChEBI" id="CHEBI:57692"/>
    </ligand>
</feature>
<comment type="subcellular location">
    <subcellularLocation>
        <location evidence="3">Membrane</location>
    </subcellularLocation>
    <subcellularLocation>
        <location evidence="2">Mitochondrion</location>
    </subcellularLocation>
</comment>
<gene>
    <name evidence="17" type="ORF">F444_17600</name>
</gene>
<dbReference type="AlphaFoldDB" id="A0A080ZEE7"/>
<evidence type="ECO:0000256" key="15">
    <source>
        <dbReference type="PIRSR" id="PIRSR601834-1"/>
    </source>
</evidence>
<dbReference type="Proteomes" id="UP000028582">
    <property type="component" value="Unassembled WGS sequence"/>
</dbReference>
<dbReference type="InterPro" id="IPR017927">
    <property type="entry name" value="FAD-bd_FR_type"/>
</dbReference>
<sequence>MLVIPVVHYRSSLRAVMWSTMIMRFPAQAKSLSRSALVMAGMAAFTAFSSSPSAHCEEEQQPKVALSPKEFRSFTVRKVETVNHNTKRVTFALPTPEHEMGITTPSCLMARAKVDGKTVVRPYTPTNVNEEKGFLELVVKGYPQGKLSKHIVELKEGDSLDMKGPFPKFSYYPNRYKSIGMIAGGSGITPMLQLIKTICRNPEDRTEITLLYCSVSEEDIILREEVEAMMYLYPQISVIHVLSNPSAEWKGLTGFVSKEMVEKYMPGPSDDNLVCVCGPPPMMYHISGDKAKDKSQGEVQGLLKELNYTSTQVFKF</sequence>
<dbReference type="FunFam" id="2.40.30.10:FF:000069">
    <property type="entry name" value="NADH-cytochrome b5 reductase"/>
    <property type="match status" value="1"/>
</dbReference>
<feature type="binding site" evidence="15">
    <location>
        <position position="146"/>
    </location>
    <ligand>
        <name>FAD</name>
        <dbReference type="ChEBI" id="CHEBI:57692"/>
    </ligand>
</feature>
<evidence type="ECO:0000256" key="11">
    <source>
        <dbReference type="ARBA" id="ARBA00023027"/>
    </source>
</evidence>
<feature type="domain" description="FAD-binding FR-type" evidence="16">
    <location>
        <begin position="69"/>
        <end position="172"/>
    </location>
</feature>
<dbReference type="InterPro" id="IPR008333">
    <property type="entry name" value="Cbr1-like_FAD-bd_dom"/>
</dbReference>
<dbReference type="PANTHER" id="PTHR19370">
    <property type="entry name" value="NADH-CYTOCHROME B5 REDUCTASE"/>
    <property type="match status" value="1"/>
</dbReference>
<evidence type="ECO:0000256" key="7">
    <source>
        <dbReference type="ARBA" id="ARBA00022692"/>
    </source>
</evidence>
<evidence type="ECO:0000256" key="3">
    <source>
        <dbReference type="ARBA" id="ARBA00004370"/>
    </source>
</evidence>
<accession>A0A080ZEE7</accession>
<evidence type="ECO:0000256" key="13">
    <source>
        <dbReference type="ARBA" id="ARBA00023136"/>
    </source>
</evidence>
<reference evidence="17 18" key="1">
    <citation type="submission" date="2013-11" db="EMBL/GenBank/DDBJ databases">
        <title>The Genome Sequence of Phytophthora parasitica P1976.</title>
        <authorList>
            <consortium name="The Broad Institute Genomics Platform"/>
            <person name="Russ C."/>
            <person name="Tyler B."/>
            <person name="Panabieres F."/>
            <person name="Shan W."/>
            <person name="Tripathy S."/>
            <person name="Grunwald N."/>
            <person name="Machado M."/>
            <person name="Johnson C.S."/>
            <person name="Walker B."/>
            <person name="Young S."/>
            <person name="Zeng Q."/>
            <person name="Gargeya S."/>
            <person name="Fitzgerald M."/>
            <person name="Haas B."/>
            <person name="Abouelleil A."/>
            <person name="Allen A.W."/>
            <person name="Alvarado L."/>
            <person name="Arachchi H.M."/>
            <person name="Berlin A.M."/>
            <person name="Chapman S.B."/>
            <person name="Gainer-Dewar J."/>
            <person name="Goldberg J."/>
            <person name="Griggs A."/>
            <person name="Gujja S."/>
            <person name="Hansen M."/>
            <person name="Howarth C."/>
            <person name="Imamovic A."/>
            <person name="Ireland A."/>
            <person name="Larimer J."/>
            <person name="McCowan C."/>
            <person name="Murphy C."/>
            <person name="Pearson M."/>
            <person name="Poon T.W."/>
            <person name="Priest M."/>
            <person name="Roberts A."/>
            <person name="Saif S."/>
            <person name="Shea T."/>
            <person name="Sisk P."/>
            <person name="Sykes S."/>
            <person name="Wortman J."/>
            <person name="Nusbaum C."/>
            <person name="Birren B."/>
        </authorList>
    </citation>
    <scope>NUCLEOTIDE SEQUENCE [LARGE SCALE GENOMIC DNA]</scope>
    <source>
        <strain evidence="17 18">P1976</strain>
    </source>
</reference>
<keyword evidence="9" id="KW-1133">Transmembrane helix</keyword>
<dbReference type="PROSITE" id="PS51384">
    <property type="entry name" value="FAD_FR"/>
    <property type="match status" value="1"/>
</dbReference>
<protein>
    <recommendedName>
        <fullName evidence="5">cytochrome-b5 reductase</fullName>
        <ecNumber evidence="5">1.6.2.2</ecNumber>
    </recommendedName>
</protein>
<evidence type="ECO:0000256" key="6">
    <source>
        <dbReference type="ARBA" id="ARBA00022630"/>
    </source>
</evidence>
<dbReference type="GO" id="GO:0090524">
    <property type="term" value="F:cytochrome-b5 reductase activity, acting on NADH"/>
    <property type="evidence" value="ECO:0007669"/>
    <property type="project" value="UniProtKB-EC"/>
</dbReference>
<dbReference type="InterPro" id="IPR001709">
    <property type="entry name" value="Flavoprot_Pyr_Nucl_cyt_Rdtase"/>
</dbReference>
<name>A0A080ZEE7_PHYNI</name>
<comment type="catalytic activity">
    <reaction evidence="14">
        <text>2 Fe(III)-[cytochrome b5] + NADH = 2 Fe(II)-[cytochrome b5] + NAD(+) + H(+)</text>
        <dbReference type="Rhea" id="RHEA:46680"/>
        <dbReference type="Rhea" id="RHEA-COMP:10438"/>
        <dbReference type="Rhea" id="RHEA-COMP:10439"/>
        <dbReference type="ChEBI" id="CHEBI:15378"/>
        <dbReference type="ChEBI" id="CHEBI:29033"/>
        <dbReference type="ChEBI" id="CHEBI:29034"/>
        <dbReference type="ChEBI" id="CHEBI:57540"/>
        <dbReference type="ChEBI" id="CHEBI:57945"/>
        <dbReference type="EC" id="1.6.2.2"/>
    </reaction>
</comment>
<dbReference type="FunFam" id="3.40.50.80:FF:000009">
    <property type="entry name" value="NADH-cytochrome b5 reductase"/>
    <property type="match status" value="1"/>
</dbReference>
<keyword evidence="13" id="KW-0472">Membrane</keyword>
<feature type="non-terminal residue" evidence="17">
    <location>
        <position position="1"/>
    </location>
</feature>
<evidence type="ECO:0000313" key="18">
    <source>
        <dbReference type="Proteomes" id="UP000028582"/>
    </source>
</evidence>
<evidence type="ECO:0000256" key="9">
    <source>
        <dbReference type="ARBA" id="ARBA00022989"/>
    </source>
</evidence>
<dbReference type="GO" id="GO:0005739">
    <property type="term" value="C:mitochondrion"/>
    <property type="evidence" value="ECO:0007669"/>
    <property type="project" value="UniProtKB-SubCell"/>
</dbReference>
<comment type="cofactor">
    <cofactor evidence="1 15">
        <name>FAD</name>
        <dbReference type="ChEBI" id="CHEBI:57692"/>
    </cofactor>
</comment>
<feature type="binding site" evidence="15">
    <location>
        <position position="140"/>
    </location>
    <ligand>
        <name>FAD</name>
        <dbReference type="ChEBI" id="CHEBI:57692"/>
    </ligand>
</feature>
<evidence type="ECO:0000256" key="8">
    <source>
        <dbReference type="ARBA" id="ARBA00022827"/>
    </source>
</evidence>
<evidence type="ECO:0000256" key="4">
    <source>
        <dbReference type="ARBA" id="ARBA00006105"/>
    </source>
</evidence>
<evidence type="ECO:0000256" key="1">
    <source>
        <dbReference type="ARBA" id="ARBA00001974"/>
    </source>
</evidence>
<dbReference type="SUPFAM" id="SSF63380">
    <property type="entry name" value="Riboflavin synthase domain-like"/>
    <property type="match status" value="1"/>
</dbReference>
<evidence type="ECO:0000259" key="16">
    <source>
        <dbReference type="PROSITE" id="PS51384"/>
    </source>
</evidence>
<dbReference type="PRINTS" id="PR00371">
    <property type="entry name" value="FPNCR"/>
</dbReference>
<evidence type="ECO:0000256" key="2">
    <source>
        <dbReference type="ARBA" id="ARBA00004173"/>
    </source>
</evidence>
<dbReference type="PANTHER" id="PTHR19370:SF171">
    <property type="entry name" value="NADH-CYTOCHROME B5 REDUCTASE 2"/>
    <property type="match status" value="1"/>
</dbReference>
<dbReference type="SUPFAM" id="SSF52343">
    <property type="entry name" value="Ferredoxin reductase-like, C-terminal NADP-linked domain"/>
    <property type="match status" value="1"/>
</dbReference>
<dbReference type="EC" id="1.6.2.2" evidence="5"/>
<feature type="binding site" evidence="15">
    <location>
        <position position="189"/>
    </location>
    <ligand>
        <name>FAD</name>
        <dbReference type="ChEBI" id="CHEBI:57692"/>
    </ligand>
</feature>
<keyword evidence="8 15" id="KW-0274">FAD</keyword>
<dbReference type="InterPro" id="IPR001433">
    <property type="entry name" value="OxRdtase_FAD/NAD-bd"/>
</dbReference>
<evidence type="ECO:0000313" key="17">
    <source>
        <dbReference type="EMBL" id="ETO65008.1"/>
    </source>
</evidence>
<keyword evidence="12" id="KW-0496">Mitochondrion</keyword>
<dbReference type="Gene3D" id="2.40.30.10">
    <property type="entry name" value="Translation factors"/>
    <property type="match status" value="1"/>
</dbReference>
<keyword evidence="7" id="KW-0812">Transmembrane</keyword>
<dbReference type="Pfam" id="PF00175">
    <property type="entry name" value="NAD_binding_1"/>
    <property type="match status" value="1"/>
</dbReference>
<proteinExistence type="inferred from homology"/>
<dbReference type="OrthoDB" id="432685at2759"/>
<keyword evidence="6 15" id="KW-0285">Flavoprotein</keyword>
<dbReference type="CDD" id="cd06183">
    <property type="entry name" value="cyt_b5_reduct_like"/>
    <property type="match status" value="1"/>
</dbReference>
<dbReference type="GO" id="GO:0016020">
    <property type="term" value="C:membrane"/>
    <property type="evidence" value="ECO:0007669"/>
    <property type="project" value="UniProtKB-SubCell"/>
</dbReference>
<feature type="binding site" evidence="15">
    <location>
        <position position="138"/>
    </location>
    <ligand>
        <name>FAD</name>
        <dbReference type="ChEBI" id="CHEBI:57692"/>
    </ligand>
</feature>
<comment type="caution">
    <text evidence="17">The sequence shown here is derived from an EMBL/GenBank/DDBJ whole genome shotgun (WGS) entry which is preliminary data.</text>
</comment>
<dbReference type="Gene3D" id="3.40.50.80">
    <property type="entry name" value="Nucleotide-binding domain of ferredoxin-NADP reductase (FNR) module"/>
    <property type="match status" value="1"/>
</dbReference>
<dbReference type="InterPro" id="IPR001834">
    <property type="entry name" value="CBR-like"/>
</dbReference>
<evidence type="ECO:0000256" key="14">
    <source>
        <dbReference type="ARBA" id="ARBA00047682"/>
    </source>
</evidence>
<organism evidence="17 18">
    <name type="scientific">Phytophthora nicotianae P1976</name>
    <dbReference type="NCBI Taxonomy" id="1317066"/>
    <lineage>
        <taxon>Eukaryota</taxon>
        <taxon>Sar</taxon>
        <taxon>Stramenopiles</taxon>
        <taxon>Oomycota</taxon>
        <taxon>Peronosporomycetes</taxon>
        <taxon>Peronosporales</taxon>
        <taxon>Peronosporaceae</taxon>
        <taxon>Phytophthora</taxon>
    </lineage>
</organism>
<feature type="binding site" evidence="15">
    <location>
        <position position="122"/>
    </location>
    <ligand>
        <name>FAD</name>
        <dbReference type="ChEBI" id="CHEBI:57692"/>
    </ligand>
</feature>
<dbReference type="EMBL" id="ANJA01003229">
    <property type="protein sequence ID" value="ETO65008.1"/>
    <property type="molecule type" value="Genomic_DNA"/>
</dbReference>
<feature type="binding site" evidence="15">
    <location>
        <position position="148"/>
    </location>
    <ligand>
        <name>FAD</name>
        <dbReference type="ChEBI" id="CHEBI:57692"/>
    </ligand>
</feature>
<comment type="similarity">
    <text evidence="4">Belongs to the flavoprotein pyridine nucleotide cytochrome reductase family.</text>
</comment>
<evidence type="ECO:0000256" key="12">
    <source>
        <dbReference type="ARBA" id="ARBA00023128"/>
    </source>
</evidence>
<dbReference type="Pfam" id="PF00970">
    <property type="entry name" value="FAD_binding_6"/>
    <property type="match status" value="1"/>
</dbReference>
<keyword evidence="10" id="KW-0560">Oxidoreductase</keyword>
<feature type="binding site" evidence="15">
    <location>
        <position position="123"/>
    </location>
    <ligand>
        <name>FAD</name>
        <dbReference type="ChEBI" id="CHEBI:57692"/>
    </ligand>
</feature>
<dbReference type="PRINTS" id="PR00406">
    <property type="entry name" value="CYTB5RDTASE"/>
</dbReference>
<evidence type="ECO:0000256" key="10">
    <source>
        <dbReference type="ARBA" id="ARBA00023002"/>
    </source>
</evidence>